<protein>
    <recommendedName>
        <fullName evidence="2">Cyclic nucleotide-binding domain-containing protein</fullName>
    </recommendedName>
</protein>
<keyword evidence="1" id="KW-0812">Transmembrane</keyword>
<evidence type="ECO:0000313" key="3">
    <source>
        <dbReference type="EMBL" id="GGB60250.1"/>
    </source>
</evidence>
<comment type="caution">
    <text evidence="3">The sequence shown here is derived from an EMBL/GenBank/DDBJ whole genome shotgun (WGS) entry which is preliminary data.</text>
</comment>
<gene>
    <name evidence="3" type="ORF">GCM10010833_13880</name>
</gene>
<sequence length="225" mass="24353">MPLGLGIAEGAWLGHLAFLILAVALIAPPMPWMRVGLVLSSLAGLGFALGFANDLGLAFWFFVLLVIGASMLFRYLMAERNSRFSSEEEALRTSFMHEMTRASARHLMDQGNWITGRGGEVLINEGEAISHLFYLHDGTADITLHGQHVGTVSGGDLIGDATALSGEPATGTVRLSTDSRFWCVSAPKLRQYLDLHPEARTVIERQINHALDRKLRAANAALAGS</sequence>
<feature type="transmembrane region" description="Helical" evidence="1">
    <location>
        <begin position="12"/>
        <end position="28"/>
    </location>
</feature>
<dbReference type="Pfam" id="PF00027">
    <property type="entry name" value="cNMP_binding"/>
    <property type="match status" value="1"/>
</dbReference>
<keyword evidence="1" id="KW-1133">Transmembrane helix</keyword>
<proteinExistence type="predicted"/>
<keyword evidence="4" id="KW-1185">Reference proteome</keyword>
<reference evidence="4" key="1">
    <citation type="journal article" date="2019" name="Int. J. Syst. Evol. Microbiol.">
        <title>The Global Catalogue of Microorganisms (GCM) 10K type strain sequencing project: providing services to taxonomists for standard genome sequencing and annotation.</title>
        <authorList>
            <consortium name="The Broad Institute Genomics Platform"/>
            <consortium name="The Broad Institute Genome Sequencing Center for Infectious Disease"/>
            <person name="Wu L."/>
            <person name="Ma J."/>
        </authorList>
    </citation>
    <scope>NUCLEOTIDE SEQUENCE [LARGE SCALE GENOMIC DNA]</scope>
    <source>
        <strain evidence="4">CGMCC 1.12851</strain>
    </source>
</reference>
<keyword evidence="1" id="KW-0472">Membrane</keyword>
<dbReference type="Gene3D" id="2.60.120.10">
    <property type="entry name" value="Jelly Rolls"/>
    <property type="match status" value="1"/>
</dbReference>
<dbReference type="InterPro" id="IPR000595">
    <property type="entry name" value="cNMP-bd_dom"/>
</dbReference>
<evidence type="ECO:0000259" key="2">
    <source>
        <dbReference type="PROSITE" id="PS50042"/>
    </source>
</evidence>
<dbReference type="InterPro" id="IPR018490">
    <property type="entry name" value="cNMP-bd_dom_sf"/>
</dbReference>
<feature type="domain" description="Cyclic nucleotide-binding" evidence="2">
    <location>
        <begin position="95"/>
        <end position="193"/>
    </location>
</feature>
<feature type="transmembrane region" description="Helical" evidence="1">
    <location>
        <begin position="35"/>
        <end position="52"/>
    </location>
</feature>
<feature type="transmembrane region" description="Helical" evidence="1">
    <location>
        <begin position="58"/>
        <end position="77"/>
    </location>
</feature>
<name>A0ABQ1J6X7_9SPHN</name>
<organism evidence="3 4">
    <name type="scientific">Blastomonas aquatica</name>
    <dbReference type="NCBI Taxonomy" id="1510276"/>
    <lineage>
        <taxon>Bacteria</taxon>
        <taxon>Pseudomonadati</taxon>
        <taxon>Pseudomonadota</taxon>
        <taxon>Alphaproteobacteria</taxon>
        <taxon>Sphingomonadales</taxon>
        <taxon>Sphingomonadaceae</taxon>
        <taxon>Blastomonas</taxon>
    </lineage>
</organism>
<dbReference type="PROSITE" id="PS50042">
    <property type="entry name" value="CNMP_BINDING_3"/>
    <property type="match status" value="1"/>
</dbReference>
<accession>A0ABQ1J6X7</accession>
<dbReference type="InterPro" id="IPR014710">
    <property type="entry name" value="RmlC-like_jellyroll"/>
</dbReference>
<dbReference type="RefSeq" id="WP_188513639.1">
    <property type="nucleotide sequence ID" value="NZ_BMGD01000002.1"/>
</dbReference>
<dbReference type="CDD" id="cd00038">
    <property type="entry name" value="CAP_ED"/>
    <property type="match status" value="1"/>
</dbReference>
<evidence type="ECO:0000256" key="1">
    <source>
        <dbReference type="SAM" id="Phobius"/>
    </source>
</evidence>
<evidence type="ECO:0000313" key="4">
    <source>
        <dbReference type="Proteomes" id="UP000614261"/>
    </source>
</evidence>
<dbReference type="SUPFAM" id="SSF51206">
    <property type="entry name" value="cAMP-binding domain-like"/>
    <property type="match status" value="1"/>
</dbReference>
<dbReference type="Proteomes" id="UP000614261">
    <property type="component" value="Unassembled WGS sequence"/>
</dbReference>
<dbReference type="EMBL" id="BMGD01000002">
    <property type="protein sequence ID" value="GGB60250.1"/>
    <property type="molecule type" value="Genomic_DNA"/>
</dbReference>